<organism evidence="6 7">
    <name type="scientific">Dysosmobacter welbionis</name>
    <dbReference type="NCBI Taxonomy" id="2093857"/>
    <lineage>
        <taxon>Bacteria</taxon>
        <taxon>Bacillati</taxon>
        <taxon>Bacillota</taxon>
        <taxon>Clostridia</taxon>
        <taxon>Eubacteriales</taxon>
        <taxon>Oscillospiraceae</taxon>
        <taxon>Dysosmobacter</taxon>
    </lineage>
</organism>
<name>A0A4D7AZ38_9FIRM</name>
<dbReference type="RefSeq" id="WP_021750282.1">
    <property type="nucleotide sequence ID" value="NZ_CP034413.3"/>
</dbReference>
<dbReference type="InterPro" id="IPR004114">
    <property type="entry name" value="THUMP_dom"/>
</dbReference>
<dbReference type="AlphaFoldDB" id="A0A4D7AZ38"/>
<evidence type="ECO:0000259" key="3">
    <source>
        <dbReference type="Pfam" id="PF01170"/>
    </source>
</evidence>
<evidence type="ECO:0000256" key="1">
    <source>
        <dbReference type="ARBA" id="ARBA00022603"/>
    </source>
</evidence>
<dbReference type="PANTHER" id="PTHR47313:SF1">
    <property type="entry name" value="RIBOSOMAL RNA LARGE SUBUNIT METHYLTRANSFERASE K_L"/>
    <property type="match status" value="1"/>
</dbReference>
<evidence type="ECO:0000313" key="6">
    <source>
        <dbReference type="EMBL" id="QCI59062.1"/>
    </source>
</evidence>
<dbReference type="InterPro" id="IPR053943">
    <property type="entry name" value="RlmKL-like_Mtase_CS"/>
</dbReference>
<dbReference type="Pfam" id="PF02926">
    <property type="entry name" value="THUMP"/>
    <property type="match status" value="1"/>
</dbReference>
<feature type="domain" description="Ribosomal RNA large subunit methyltransferase K/L-like methyltransferase" evidence="3">
    <location>
        <begin position="160"/>
        <end position="363"/>
    </location>
</feature>
<gene>
    <name evidence="6" type="ORF">EIO64_07385</name>
</gene>
<evidence type="ECO:0000256" key="2">
    <source>
        <dbReference type="ARBA" id="ARBA00022679"/>
    </source>
</evidence>
<dbReference type="Gene3D" id="3.30.2130.30">
    <property type="match status" value="1"/>
</dbReference>
<dbReference type="InterPro" id="IPR029063">
    <property type="entry name" value="SAM-dependent_MTases_sf"/>
</dbReference>
<dbReference type="PANTHER" id="PTHR47313">
    <property type="entry name" value="RIBOSOMAL RNA LARGE SUBUNIT METHYLTRANSFERASE K/L"/>
    <property type="match status" value="1"/>
</dbReference>
<dbReference type="GO" id="GO:0003723">
    <property type="term" value="F:RNA binding"/>
    <property type="evidence" value="ECO:0007669"/>
    <property type="project" value="InterPro"/>
</dbReference>
<dbReference type="GO" id="GO:0070043">
    <property type="term" value="F:rRNA (guanine-N7-)-methyltransferase activity"/>
    <property type="evidence" value="ECO:0007669"/>
    <property type="project" value="TreeGrafter"/>
</dbReference>
<feature type="domain" description="RlmL ferredoxin-like" evidence="5">
    <location>
        <begin position="3"/>
        <end position="57"/>
    </location>
</feature>
<dbReference type="KEGG" id="obj:EIO64_07385"/>
<accession>A0A4D7AZ38</accession>
<dbReference type="Pfam" id="PF22020">
    <property type="entry name" value="RlmL_1st"/>
    <property type="match status" value="1"/>
</dbReference>
<dbReference type="CDD" id="cd11715">
    <property type="entry name" value="THUMP_AdoMetMT"/>
    <property type="match status" value="1"/>
</dbReference>
<dbReference type="InterPro" id="IPR054170">
    <property type="entry name" value="RlmL_1st"/>
</dbReference>
<dbReference type="GO" id="GO:0008990">
    <property type="term" value="F:rRNA (guanine-N2-)-methyltransferase activity"/>
    <property type="evidence" value="ECO:0007669"/>
    <property type="project" value="TreeGrafter"/>
</dbReference>
<keyword evidence="2 6" id="KW-0808">Transferase</keyword>
<evidence type="ECO:0000259" key="5">
    <source>
        <dbReference type="Pfam" id="PF22020"/>
    </source>
</evidence>
<proteinExistence type="predicted"/>
<dbReference type="GeneID" id="89522926"/>
<sequence length="378" mass="41785">MKYTIPCLFGLEALVADELRRLDLKNVRAENGRVHCDGGPADIPRLNINLRCGARVLVELASFPAPDFEALFQGVAAIPWEDCIPRDGEFPVKGYSISSQLHSVPACQAIVKKAAAKRLGQAYGCETLPETGDRYQIQFALIKDTAAVYLDTSGDGLYKRGYRAHNNGAPLRETLAAALVLLSRYRGRDPFCDPFCGSGTIPIEAALIAKNRAPGLDRRFAAQKWQSLPAKLWLDAAEEAMDQEFHGQYDIWGGDIDPSAVELSRHNAELAGVDDCVRFEVADAGKFHRDSDYGQLVTNPPYGERLLEKREAEALYRSFGKAARTLPAGWRVLVLSSHTEFERAFGRSAEKKRKLYNGMLKCDAFFYHGGAKTEPDKG</sequence>
<dbReference type="Gene3D" id="3.40.50.150">
    <property type="entry name" value="Vaccinia Virus protein VP39"/>
    <property type="match status" value="1"/>
</dbReference>
<dbReference type="InterPro" id="IPR000241">
    <property type="entry name" value="RlmKL-like_Mtase"/>
</dbReference>
<dbReference type="EMBL" id="CP034413">
    <property type="protein sequence ID" value="QCI59062.1"/>
    <property type="molecule type" value="Genomic_DNA"/>
</dbReference>
<dbReference type="PROSITE" id="PS01261">
    <property type="entry name" value="UPF0020"/>
    <property type="match status" value="1"/>
</dbReference>
<dbReference type="SUPFAM" id="SSF53335">
    <property type="entry name" value="S-adenosyl-L-methionine-dependent methyltransferases"/>
    <property type="match status" value="1"/>
</dbReference>
<keyword evidence="1 6" id="KW-0489">Methyltransferase</keyword>
<dbReference type="Proteomes" id="UP000298642">
    <property type="component" value="Chromosome"/>
</dbReference>
<keyword evidence="7" id="KW-1185">Reference proteome</keyword>
<protein>
    <submittedName>
        <fullName evidence="6">Class I SAM-dependent RNA methyltransferase</fullName>
    </submittedName>
</protein>
<dbReference type="Pfam" id="PF01170">
    <property type="entry name" value="UPF0020"/>
    <property type="match status" value="1"/>
</dbReference>
<reference evidence="7" key="1">
    <citation type="submission" date="2018-12" db="EMBL/GenBank/DDBJ databases">
        <title>Dusodibacter welbiota gen. nov., sp. nov., isolated from human faeces and emended description of the Oscillibacter genus.</title>
        <authorList>
            <person name="Le Roy T."/>
            <person name="Van der Smissen P."/>
            <person name="Delzenne N."/>
            <person name="Muccioli G."/>
            <person name="Collet J.F."/>
            <person name="Cani P.D."/>
        </authorList>
    </citation>
    <scope>NUCLEOTIDE SEQUENCE [LARGE SCALE GENOMIC DNA]</scope>
    <source>
        <strain evidence="7">J115</strain>
    </source>
</reference>
<feature type="domain" description="THUMP" evidence="4">
    <location>
        <begin position="67"/>
        <end position="151"/>
    </location>
</feature>
<evidence type="ECO:0000313" key="7">
    <source>
        <dbReference type="Proteomes" id="UP000298642"/>
    </source>
</evidence>
<evidence type="ECO:0000259" key="4">
    <source>
        <dbReference type="Pfam" id="PF02926"/>
    </source>
</evidence>